<name>A0AA39HBF5_9BILA</name>
<dbReference type="InterPro" id="IPR019423">
    <property type="entry name" value="7TM_GPCR_serpentine_rcpt_Srj"/>
</dbReference>
<reference evidence="2" key="1">
    <citation type="submission" date="2023-06" db="EMBL/GenBank/DDBJ databases">
        <title>Genomic analysis of the entomopathogenic nematode Steinernema hermaphroditum.</title>
        <authorList>
            <person name="Schwarz E.M."/>
            <person name="Heppert J.K."/>
            <person name="Baniya A."/>
            <person name="Schwartz H.T."/>
            <person name="Tan C.-H."/>
            <person name="Antoshechkin I."/>
            <person name="Sternberg P.W."/>
            <person name="Goodrich-Blair H."/>
            <person name="Dillman A.R."/>
        </authorList>
    </citation>
    <scope>NUCLEOTIDE SEQUENCE</scope>
    <source>
        <strain evidence="2">PS9179</strain>
        <tissue evidence="2">Whole animal</tissue>
    </source>
</reference>
<dbReference type="PANTHER" id="PTHR45907:SF16">
    <property type="entry name" value="SERPENTINE RECEPTOR, CLASS J"/>
    <property type="match status" value="1"/>
</dbReference>
<keyword evidence="1" id="KW-0472">Membrane</keyword>
<evidence type="ECO:0000313" key="2">
    <source>
        <dbReference type="EMBL" id="KAK0402239.1"/>
    </source>
</evidence>
<dbReference type="PANTHER" id="PTHR45907">
    <property type="entry name" value="SERPENTINE RECEPTOR, CLASS J"/>
    <property type="match status" value="1"/>
</dbReference>
<feature type="transmembrane region" description="Helical" evidence="1">
    <location>
        <begin position="275"/>
        <end position="303"/>
    </location>
</feature>
<keyword evidence="1" id="KW-1133">Transmembrane helix</keyword>
<dbReference type="InterPro" id="IPR019422">
    <property type="entry name" value="7TM_GPCR_serpentine_rcpt_Srh"/>
</dbReference>
<feature type="transmembrane region" description="Helical" evidence="1">
    <location>
        <begin position="85"/>
        <end position="114"/>
    </location>
</feature>
<accession>A0AA39HBF5</accession>
<feature type="transmembrane region" description="Helical" evidence="1">
    <location>
        <begin position="192"/>
        <end position="218"/>
    </location>
</feature>
<evidence type="ECO:0000313" key="3">
    <source>
        <dbReference type="Proteomes" id="UP001175271"/>
    </source>
</evidence>
<sequence>MIDSISIVFRNVTVGCVALCVPLNLFTIYIIVKKSPKQLDVYKYILLKISLWVFLGDIATDIFLIPTPTPTNINALYPAGLSSLFGPAGGTVSAALSVFCVAECFIGLCIAFFFRYQALSHNFRLFGWQPEPMHYRFAAAGMVVVPPGVQFFAAMYGFFPSEDFTRMVLNENIELVPLLGNSTLVGPQKEEIIVIGIALSAYIISVMTFMVLCIVGIMKQLRALRPSMSAATYAMQVQLMKALVVQTATPSILFAMPICTVTLDLIFNFGCLRYGIIIMVFSMSVHSVVNSCAVMVLIAPYRIAVREMFLRKKTVVATLSVTA</sequence>
<feature type="transmembrane region" description="Helical" evidence="1">
    <location>
        <begin position="12"/>
        <end position="32"/>
    </location>
</feature>
<protein>
    <recommendedName>
        <fullName evidence="4">G-protein coupled receptors family 1 profile domain-containing protein</fullName>
    </recommendedName>
</protein>
<dbReference type="SUPFAM" id="SSF81321">
    <property type="entry name" value="Family A G protein-coupled receptor-like"/>
    <property type="match status" value="1"/>
</dbReference>
<proteinExistence type="predicted"/>
<feature type="transmembrane region" description="Helical" evidence="1">
    <location>
        <begin position="239"/>
        <end position="263"/>
    </location>
</feature>
<keyword evidence="3" id="KW-1185">Reference proteome</keyword>
<dbReference type="EMBL" id="JAUCMV010000004">
    <property type="protein sequence ID" value="KAK0402239.1"/>
    <property type="molecule type" value="Genomic_DNA"/>
</dbReference>
<feature type="transmembrane region" description="Helical" evidence="1">
    <location>
        <begin position="135"/>
        <end position="159"/>
    </location>
</feature>
<gene>
    <name evidence="2" type="ORF">QR680_016222</name>
</gene>
<keyword evidence="1" id="KW-0812">Transmembrane</keyword>
<comment type="caution">
    <text evidence="2">The sequence shown here is derived from an EMBL/GenBank/DDBJ whole genome shotgun (WGS) entry which is preliminary data.</text>
</comment>
<dbReference type="AlphaFoldDB" id="A0AA39HBF5"/>
<organism evidence="2 3">
    <name type="scientific">Steinernema hermaphroditum</name>
    <dbReference type="NCBI Taxonomy" id="289476"/>
    <lineage>
        <taxon>Eukaryota</taxon>
        <taxon>Metazoa</taxon>
        <taxon>Ecdysozoa</taxon>
        <taxon>Nematoda</taxon>
        <taxon>Chromadorea</taxon>
        <taxon>Rhabditida</taxon>
        <taxon>Tylenchina</taxon>
        <taxon>Panagrolaimomorpha</taxon>
        <taxon>Strongyloidoidea</taxon>
        <taxon>Steinernematidae</taxon>
        <taxon>Steinernema</taxon>
    </lineage>
</organism>
<dbReference type="Pfam" id="PF10318">
    <property type="entry name" value="7TM_GPCR_Srh"/>
    <property type="match status" value="1"/>
</dbReference>
<evidence type="ECO:0000256" key="1">
    <source>
        <dbReference type="SAM" id="Phobius"/>
    </source>
</evidence>
<feature type="transmembrane region" description="Helical" evidence="1">
    <location>
        <begin position="44"/>
        <end position="65"/>
    </location>
</feature>
<dbReference type="Proteomes" id="UP001175271">
    <property type="component" value="Unassembled WGS sequence"/>
</dbReference>
<evidence type="ECO:0008006" key="4">
    <source>
        <dbReference type="Google" id="ProtNLM"/>
    </source>
</evidence>